<gene>
    <name evidence="2" type="ORF">IAA04_03090</name>
</gene>
<accession>A0A9D2PA88</accession>
<evidence type="ECO:0000313" key="3">
    <source>
        <dbReference type="Proteomes" id="UP000823883"/>
    </source>
</evidence>
<protein>
    <submittedName>
        <fullName evidence="2">Uncharacterized protein</fullName>
    </submittedName>
</protein>
<proteinExistence type="predicted"/>
<dbReference type="AlphaFoldDB" id="A0A9D2PA88"/>
<feature type="compositionally biased region" description="Basic and acidic residues" evidence="1">
    <location>
        <begin position="7"/>
        <end position="34"/>
    </location>
</feature>
<sequence>MIKANTGKHEMQAPHTAEECRQNESIHAHPDTACEHPVMSGPGVDLVDSNAPGNDDTVQKEDAENGPGVQIGKDAVTGPGAGL</sequence>
<dbReference type="Proteomes" id="UP000823883">
    <property type="component" value="Unassembled WGS sequence"/>
</dbReference>
<reference evidence="2" key="1">
    <citation type="journal article" date="2021" name="PeerJ">
        <title>Extensive microbial diversity within the chicken gut microbiome revealed by metagenomics and culture.</title>
        <authorList>
            <person name="Gilroy R."/>
            <person name="Ravi A."/>
            <person name="Getino M."/>
            <person name="Pursley I."/>
            <person name="Horton D.L."/>
            <person name="Alikhan N.F."/>
            <person name="Baker D."/>
            <person name="Gharbi K."/>
            <person name="Hall N."/>
            <person name="Watson M."/>
            <person name="Adriaenssens E.M."/>
            <person name="Foster-Nyarko E."/>
            <person name="Jarju S."/>
            <person name="Secka A."/>
            <person name="Antonio M."/>
            <person name="Oren A."/>
            <person name="Chaudhuri R.R."/>
            <person name="La Ragione R."/>
            <person name="Hildebrand F."/>
            <person name="Pallen M.J."/>
        </authorList>
    </citation>
    <scope>NUCLEOTIDE SEQUENCE</scope>
    <source>
        <strain evidence="2">CHK183-5548</strain>
    </source>
</reference>
<feature type="region of interest" description="Disordered" evidence="1">
    <location>
        <begin position="1"/>
        <end position="83"/>
    </location>
</feature>
<organism evidence="2 3">
    <name type="scientific">Candidatus Lachnoclostridium pullistercoris</name>
    <dbReference type="NCBI Taxonomy" id="2838632"/>
    <lineage>
        <taxon>Bacteria</taxon>
        <taxon>Bacillati</taxon>
        <taxon>Bacillota</taxon>
        <taxon>Clostridia</taxon>
        <taxon>Lachnospirales</taxon>
        <taxon>Lachnospiraceae</taxon>
    </lineage>
</organism>
<reference evidence="2" key="2">
    <citation type="submission" date="2021-04" db="EMBL/GenBank/DDBJ databases">
        <authorList>
            <person name="Gilroy R."/>
        </authorList>
    </citation>
    <scope>NUCLEOTIDE SEQUENCE</scope>
    <source>
        <strain evidence="2">CHK183-5548</strain>
    </source>
</reference>
<name>A0A9D2PA88_9FIRM</name>
<evidence type="ECO:0000313" key="2">
    <source>
        <dbReference type="EMBL" id="HJC47020.1"/>
    </source>
</evidence>
<dbReference type="EMBL" id="DWWL01000016">
    <property type="protein sequence ID" value="HJC47020.1"/>
    <property type="molecule type" value="Genomic_DNA"/>
</dbReference>
<evidence type="ECO:0000256" key="1">
    <source>
        <dbReference type="SAM" id="MobiDB-lite"/>
    </source>
</evidence>
<comment type="caution">
    <text evidence="2">The sequence shown here is derived from an EMBL/GenBank/DDBJ whole genome shotgun (WGS) entry which is preliminary data.</text>
</comment>